<dbReference type="GO" id="GO:0003677">
    <property type="term" value="F:DNA binding"/>
    <property type="evidence" value="ECO:0007669"/>
    <property type="project" value="InterPro"/>
</dbReference>
<evidence type="ECO:0000313" key="1">
    <source>
        <dbReference type="EMBL" id="ALU97185.1"/>
    </source>
</evidence>
<protein>
    <submittedName>
        <fullName evidence="1">LuxR family transcriptional regulator</fullName>
    </submittedName>
</protein>
<dbReference type="Proteomes" id="UP000064183">
    <property type="component" value="Chromosome"/>
</dbReference>
<accession>A0A0U3KS67</accession>
<dbReference type="Gene3D" id="1.10.10.10">
    <property type="entry name" value="Winged helix-like DNA-binding domain superfamily/Winged helix DNA-binding domain"/>
    <property type="match status" value="1"/>
</dbReference>
<dbReference type="KEGG" id="sgb:WQO_29925"/>
<dbReference type="AlphaFoldDB" id="A0A0U3KS67"/>
<dbReference type="InterPro" id="IPR016032">
    <property type="entry name" value="Sig_transdc_resp-reg_C-effctor"/>
</dbReference>
<dbReference type="SUPFAM" id="SSF46894">
    <property type="entry name" value="C-terminal effector domain of the bipartite response regulators"/>
    <property type="match status" value="1"/>
</dbReference>
<dbReference type="EMBL" id="CP013738">
    <property type="protein sequence ID" value="ALU97185.1"/>
    <property type="molecule type" value="Genomic_DNA"/>
</dbReference>
<proteinExistence type="predicted"/>
<gene>
    <name evidence="1" type="ORF">WQO_29925</name>
</gene>
<evidence type="ECO:0000313" key="2">
    <source>
        <dbReference type="Proteomes" id="UP000064183"/>
    </source>
</evidence>
<organism evidence="1 2">
    <name type="scientific">Streptomyces globisporus C-1027</name>
    <dbReference type="NCBI Taxonomy" id="1172567"/>
    <lineage>
        <taxon>Bacteria</taxon>
        <taxon>Bacillati</taxon>
        <taxon>Actinomycetota</taxon>
        <taxon>Actinomycetes</taxon>
        <taxon>Kitasatosporales</taxon>
        <taxon>Streptomycetaceae</taxon>
        <taxon>Streptomyces</taxon>
    </lineage>
</organism>
<dbReference type="GO" id="GO:0006355">
    <property type="term" value="P:regulation of DNA-templated transcription"/>
    <property type="evidence" value="ECO:0007669"/>
    <property type="project" value="InterPro"/>
</dbReference>
<dbReference type="InterPro" id="IPR036388">
    <property type="entry name" value="WH-like_DNA-bd_sf"/>
</dbReference>
<dbReference type="STRING" id="1172567.WQO_29925"/>
<name>A0A0U3KS67_STRGL</name>
<sequence length="258" mass="27930">MAVDQPDLNVAGNRVESEHAVQVEQALLQARTLIESTVVLHRRRSVADTVAVARNGAAHLGESVERLIARGRHAVSVTLVGHGEFTESVLRVLGEKPGRAVVRVLCTAEIASDVAERLAGLPAERTEVRVSDSALRAVLVVDGFAALMPANCVGGGEQFAVVNDMATVRALELLFAGTWGAARRLEDHLRLSPRLRLELVRTILERLRAGHTDEAAAHEINVSLRTYRRYVAEILRDLDAISRFQAGARAVQLGLLPA</sequence>
<reference evidence="1 2" key="1">
    <citation type="journal article" date="2012" name="J. Bacteriol.">
        <title>Draft genome sequence of Streptomyces globisporus C-1027, which produces an antitumor antibiotic consisting of a nine-membered enediyne with a chromoprotein.</title>
        <authorList>
            <person name="Wang L."/>
            <person name="Wang S."/>
            <person name="He Q."/>
            <person name="Yu T."/>
            <person name="Li Q."/>
            <person name="Hong B."/>
        </authorList>
    </citation>
    <scope>NUCLEOTIDE SEQUENCE [LARGE SCALE GENOMIC DNA]</scope>
    <source>
        <strain evidence="1 2">C-1027</strain>
    </source>
</reference>